<dbReference type="RefSeq" id="WP_153535532.1">
    <property type="nucleotide sequence ID" value="NZ_WEGH01000003.1"/>
</dbReference>
<dbReference type="Gene3D" id="6.10.340.10">
    <property type="match status" value="1"/>
</dbReference>
<dbReference type="Gene3D" id="3.30.565.10">
    <property type="entry name" value="Histidine kinase-like ATPase, C-terminal domain"/>
    <property type="match status" value="1"/>
</dbReference>
<dbReference type="CDD" id="cd00082">
    <property type="entry name" value="HisKA"/>
    <property type="match status" value="1"/>
</dbReference>
<dbReference type="GO" id="GO:0005886">
    <property type="term" value="C:plasma membrane"/>
    <property type="evidence" value="ECO:0007669"/>
    <property type="project" value="UniProtKB-SubCell"/>
</dbReference>
<dbReference type="InterPro" id="IPR050428">
    <property type="entry name" value="TCS_sensor_his_kinase"/>
</dbReference>
<dbReference type="AlphaFoldDB" id="A0A7K0C0J3"/>
<evidence type="ECO:0000256" key="1">
    <source>
        <dbReference type="ARBA" id="ARBA00000085"/>
    </source>
</evidence>
<feature type="domain" description="Histidine kinase" evidence="12">
    <location>
        <begin position="248"/>
        <end position="454"/>
    </location>
</feature>
<comment type="caution">
    <text evidence="14">The sequence shown here is derived from an EMBL/GenBank/DDBJ whole genome shotgun (WGS) entry which is preliminary data.</text>
</comment>
<dbReference type="EMBL" id="WEGH01000003">
    <property type="protein sequence ID" value="MQY06334.1"/>
    <property type="molecule type" value="Genomic_DNA"/>
</dbReference>
<keyword evidence="15" id="KW-1185">Reference proteome</keyword>
<keyword evidence="9" id="KW-0902">Two-component regulatory system</keyword>
<dbReference type="Pfam" id="PF00672">
    <property type="entry name" value="HAMP"/>
    <property type="match status" value="1"/>
</dbReference>
<protein>
    <recommendedName>
        <fullName evidence="3">histidine kinase</fullName>
        <ecNumber evidence="3">2.7.13.3</ecNumber>
    </recommendedName>
</protein>
<dbReference type="InterPro" id="IPR036097">
    <property type="entry name" value="HisK_dim/P_sf"/>
</dbReference>
<dbReference type="InterPro" id="IPR005467">
    <property type="entry name" value="His_kinase_dom"/>
</dbReference>
<evidence type="ECO:0000256" key="8">
    <source>
        <dbReference type="ARBA" id="ARBA00022989"/>
    </source>
</evidence>
<keyword evidence="4" id="KW-0597">Phosphoprotein</keyword>
<evidence type="ECO:0000259" key="13">
    <source>
        <dbReference type="PROSITE" id="PS50885"/>
    </source>
</evidence>
<dbReference type="InterPro" id="IPR004358">
    <property type="entry name" value="Sig_transdc_His_kin-like_C"/>
</dbReference>
<dbReference type="PANTHER" id="PTHR45436">
    <property type="entry name" value="SENSOR HISTIDINE KINASE YKOH"/>
    <property type="match status" value="1"/>
</dbReference>
<evidence type="ECO:0000256" key="3">
    <source>
        <dbReference type="ARBA" id="ARBA00012438"/>
    </source>
</evidence>
<evidence type="ECO:0000256" key="7">
    <source>
        <dbReference type="ARBA" id="ARBA00022777"/>
    </source>
</evidence>
<reference evidence="14 15" key="1">
    <citation type="submission" date="2019-10" db="EMBL/GenBank/DDBJ databases">
        <title>Actinomadura rubteroloni sp. nov. and Actinomadura macrotermitis sp. nov., isolated from the gut of fungus growing-termite Macrotermes natalensis.</title>
        <authorList>
            <person name="Benndorf R."/>
            <person name="Martin K."/>
            <person name="Kuefner M."/>
            <person name="De Beer W."/>
            <person name="Kaster A.-K."/>
            <person name="Vollmers J."/>
            <person name="Poulsen M."/>
            <person name="Beemelmanns C."/>
        </authorList>
    </citation>
    <scope>NUCLEOTIDE SEQUENCE [LARGE SCALE GENOMIC DNA]</scope>
    <source>
        <strain evidence="14 15">RB68</strain>
    </source>
</reference>
<evidence type="ECO:0000313" key="14">
    <source>
        <dbReference type="EMBL" id="MQY06334.1"/>
    </source>
</evidence>
<dbReference type="EC" id="2.7.13.3" evidence="3"/>
<dbReference type="InterPro" id="IPR003661">
    <property type="entry name" value="HisK_dim/P_dom"/>
</dbReference>
<comment type="catalytic activity">
    <reaction evidence="1">
        <text>ATP + protein L-histidine = ADP + protein N-phospho-L-histidine.</text>
        <dbReference type="EC" id="2.7.13.3"/>
    </reaction>
</comment>
<dbReference type="InterPro" id="IPR003660">
    <property type="entry name" value="HAMP_dom"/>
</dbReference>
<dbReference type="SMART" id="SM00304">
    <property type="entry name" value="HAMP"/>
    <property type="match status" value="1"/>
</dbReference>
<gene>
    <name evidence="14" type="primary">sasA_18</name>
    <name evidence="14" type="ORF">ACRB68_44220</name>
</gene>
<feature type="transmembrane region" description="Helical" evidence="11">
    <location>
        <begin position="21"/>
        <end position="46"/>
    </location>
</feature>
<keyword evidence="7 14" id="KW-0418">Kinase</keyword>
<evidence type="ECO:0000256" key="6">
    <source>
        <dbReference type="ARBA" id="ARBA00022692"/>
    </source>
</evidence>
<dbReference type="InterPro" id="IPR036890">
    <property type="entry name" value="HATPase_C_sf"/>
</dbReference>
<feature type="domain" description="HAMP" evidence="13">
    <location>
        <begin position="187"/>
        <end position="240"/>
    </location>
</feature>
<evidence type="ECO:0000256" key="10">
    <source>
        <dbReference type="ARBA" id="ARBA00023136"/>
    </source>
</evidence>
<feature type="transmembrane region" description="Helical" evidence="11">
    <location>
        <begin position="162"/>
        <end position="186"/>
    </location>
</feature>
<dbReference type="Gene3D" id="1.10.287.130">
    <property type="match status" value="1"/>
</dbReference>
<dbReference type="InterPro" id="IPR003594">
    <property type="entry name" value="HATPase_dom"/>
</dbReference>
<dbReference type="Pfam" id="PF02518">
    <property type="entry name" value="HATPase_c"/>
    <property type="match status" value="1"/>
</dbReference>
<evidence type="ECO:0000256" key="2">
    <source>
        <dbReference type="ARBA" id="ARBA00004236"/>
    </source>
</evidence>
<dbReference type="PROSITE" id="PS50885">
    <property type="entry name" value="HAMP"/>
    <property type="match status" value="1"/>
</dbReference>
<keyword evidence="6 11" id="KW-0812">Transmembrane</keyword>
<dbReference type="CDD" id="cd06225">
    <property type="entry name" value="HAMP"/>
    <property type="match status" value="1"/>
</dbReference>
<organism evidence="14 15">
    <name type="scientific">Actinomadura macrotermitis</name>
    <dbReference type="NCBI Taxonomy" id="2585200"/>
    <lineage>
        <taxon>Bacteria</taxon>
        <taxon>Bacillati</taxon>
        <taxon>Actinomycetota</taxon>
        <taxon>Actinomycetes</taxon>
        <taxon>Streptosporangiales</taxon>
        <taxon>Thermomonosporaceae</taxon>
        <taxon>Actinomadura</taxon>
    </lineage>
</organism>
<dbReference type="CDD" id="cd00075">
    <property type="entry name" value="HATPase"/>
    <property type="match status" value="1"/>
</dbReference>
<dbReference type="Pfam" id="PF00512">
    <property type="entry name" value="HisKA"/>
    <property type="match status" value="1"/>
</dbReference>
<sequence>MTGRTVRWPPSRWSLGARVTAAATVIAGLLMVAGVLGLYATLIWAVDERLATHGGQAVQRLITDTERSGGHPRLVPAGDGFSLLQVVDEQGRVVAASDTMEHRPPLLARRPAAHDERITEITYRPGFSAKLYVIGAWAHTPQGWRVVYAGAPMPVAKETKTYFVIALVLMVPVTTVLIAWTVWHAVQRALRPVRRMRAELAEITGGEQHRRVTVPDSDDEVAGLAESVNVTLRRLEAVVERYRVFVADISHELRSPLTALRIQLELALEHPADEDWPAVARAALNDADRLQRLVGDLLIMARLDAGVPIEREPVDLGELARAEIARRGRRVPVKVETVDGAVVSANPAHLEQILTNLLDNAERHTRTHVAVRISVVDGQAVLTVTDDGSGIPPEDRELVFKRFQRLAEGRKRDRGGSGLGLPISRDLATAHGGTLVAEDSPQGARLVLRLPLLERACDERRTG</sequence>
<comment type="subcellular location">
    <subcellularLocation>
        <location evidence="2">Cell membrane</location>
    </subcellularLocation>
</comment>
<dbReference type="Proteomes" id="UP000487268">
    <property type="component" value="Unassembled WGS sequence"/>
</dbReference>
<dbReference type="PROSITE" id="PS50109">
    <property type="entry name" value="HIS_KIN"/>
    <property type="match status" value="1"/>
</dbReference>
<evidence type="ECO:0000256" key="4">
    <source>
        <dbReference type="ARBA" id="ARBA00022553"/>
    </source>
</evidence>
<dbReference type="SMART" id="SM00388">
    <property type="entry name" value="HisKA"/>
    <property type="match status" value="1"/>
</dbReference>
<dbReference type="OrthoDB" id="9786919at2"/>
<evidence type="ECO:0000259" key="12">
    <source>
        <dbReference type="PROSITE" id="PS50109"/>
    </source>
</evidence>
<dbReference type="PANTHER" id="PTHR45436:SF5">
    <property type="entry name" value="SENSOR HISTIDINE KINASE TRCS"/>
    <property type="match status" value="1"/>
</dbReference>
<keyword evidence="10 11" id="KW-0472">Membrane</keyword>
<evidence type="ECO:0000256" key="5">
    <source>
        <dbReference type="ARBA" id="ARBA00022679"/>
    </source>
</evidence>
<evidence type="ECO:0000256" key="11">
    <source>
        <dbReference type="SAM" id="Phobius"/>
    </source>
</evidence>
<dbReference type="GO" id="GO:0000155">
    <property type="term" value="F:phosphorelay sensor kinase activity"/>
    <property type="evidence" value="ECO:0007669"/>
    <property type="project" value="InterPro"/>
</dbReference>
<keyword evidence="5 14" id="KW-0808">Transferase</keyword>
<keyword evidence="8 11" id="KW-1133">Transmembrane helix</keyword>
<proteinExistence type="predicted"/>
<dbReference type="SUPFAM" id="SSF47384">
    <property type="entry name" value="Homodimeric domain of signal transducing histidine kinase"/>
    <property type="match status" value="1"/>
</dbReference>
<dbReference type="SUPFAM" id="SSF55874">
    <property type="entry name" value="ATPase domain of HSP90 chaperone/DNA topoisomerase II/histidine kinase"/>
    <property type="match status" value="1"/>
</dbReference>
<accession>A0A7K0C0J3</accession>
<name>A0A7K0C0J3_9ACTN</name>
<dbReference type="SUPFAM" id="SSF158472">
    <property type="entry name" value="HAMP domain-like"/>
    <property type="match status" value="1"/>
</dbReference>
<evidence type="ECO:0000256" key="9">
    <source>
        <dbReference type="ARBA" id="ARBA00023012"/>
    </source>
</evidence>
<dbReference type="PRINTS" id="PR00344">
    <property type="entry name" value="BCTRLSENSOR"/>
</dbReference>
<dbReference type="SMART" id="SM00387">
    <property type="entry name" value="HATPase_c"/>
    <property type="match status" value="1"/>
</dbReference>
<evidence type="ECO:0000313" key="15">
    <source>
        <dbReference type="Proteomes" id="UP000487268"/>
    </source>
</evidence>